<dbReference type="Pfam" id="PF00149">
    <property type="entry name" value="Metallophos"/>
    <property type="match status" value="1"/>
</dbReference>
<dbReference type="InterPro" id="IPR029052">
    <property type="entry name" value="Metallo-depent_PP-like"/>
</dbReference>
<dbReference type="Gene3D" id="3.60.21.10">
    <property type="match status" value="1"/>
</dbReference>
<dbReference type="InterPro" id="IPR051918">
    <property type="entry name" value="STPP_CPPED1"/>
</dbReference>
<dbReference type="AlphaFoldDB" id="A0A6I6JQI4"/>
<gene>
    <name evidence="3" type="ORF">GM418_01570</name>
</gene>
<dbReference type="GO" id="GO:0016787">
    <property type="term" value="F:hydrolase activity"/>
    <property type="evidence" value="ECO:0007669"/>
    <property type="project" value="InterPro"/>
</dbReference>
<protein>
    <submittedName>
        <fullName evidence="3">Metallophosphoesterase</fullName>
    </submittedName>
</protein>
<name>A0A6I6JQI4_9BACT</name>
<dbReference type="PANTHER" id="PTHR43143">
    <property type="entry name" value="METALLOPHOSPHOESTERASE, CALCINEURIN SUPERFAMILY"/>
    <property type="match status" value="1"/>
</dbReference>
<feature type="chain" id="PRO_5026017355" evidence="1">
    <location>
        <begin position="25"/>
        <end position="330"/>
    </location>
</feature>
<dbReference type="EMBL" id="CP046401">
    <property type="protein sequence ID" value="QGY42387.1"/>
    <property type="molecule type" value="Genomic_DNA"/>
</dbReference>
<feature type="signal peptide" evidence="1">
    <location>
        <begin position="1"/>
        <end position="24"/>
    </location>
</feature>
<dbReference type="InterPro" id="IPR004843">
    <property type="entry name" value="Calcineurin-like_PHP"/>
</dbReference>
<dbReference type="SUPFAM" id="SSF56300">
    <property type="entry name" value="Metallo-dependent phosphatases"/>
    <property type="match status" value="1"/>
</dbReference>
<organism evidence="3 4">
    <name type="scientific">Maribellus comscasis</name>
    <dbReference type="NCBI Taxonomy" id="2681766"/>
    <lineage>
        <taxon>Bacteria</taxon>
        <taxon>Pseudomonadati</taxon>
        <taxon>Bacteroidota</taxon>
        <taxon>Bacteroidia</taxon>
        <taxon>Marinilabiliales</taxon>
        <taxon>Prolixibacteraceae</taxon>
        <taxon>Maribellus</taxon>
    </lineage>
</organism>
<dbReference type="PANTHER" id="PTHR43143:SF1">
    <property type="entry name" value="SERINE_THREONINE-PROTEIN PHOSPHATASE CPPED1"/>
    <property type="match status" value="1"/>
</dbReference>
<evidence type="ECO:0000256" key="1">
    <source>
        <dbReference type="SAM" id="SignalP"/>
    </source>
</evidence>
<reference evidence="3 4" key="1">
    <citation type="submission" date="2019-11" db="EMBL/GenBank/DDBJ databases">
        <authorList>
            <person name="Zheng R.K."/>
            <person name="Sun C.M."/>
        </authorList>
    </citation>
    <scope>NUCLEOTIDE SEQUENCE [LARGE SCALE GENOMIC DNA]</scope>
    <source>
        <strain evidence="3 4">WC007</strain>
    </source>
</reference>
<dbReference type="RefSeq" id="WP_158862496.1">
    <property type="nucleotide sequence ID" value="NZ_CP046401.1"/>
</dbReference>
<keyword evidence="4" id="KW-1185">Reference proteome</keyword>
<sequence>MKRRNFLKATTLAGLVFTFPQVLSANNQKATKEIRDTFSLTGNKASIYTNSNVKTTRIFHITDTHLSLDDERGGTFKEFSKRMAGAYKSNTQFETGEQVTTIQSFEQTLQRAKEEKADFLALTGDIFSFPSEAAIEWVSEKLEKTGIPYGYIAGNHDWHYEGMIGSSNDLRKTWTEKRLKPLYQKNNPLFASYELNGLQLIFIDDSTYEIEPEQLIFLKEQIKSDKPFLLFLHIPLYIPGRSMGYGCANPEWGAKSDKNYELERRDQWRKSGHTETTFHFYNEVFNAPNLLGVFAGHTHQPAIDIKNNIPQVVSGHNATGYYTSIEINQA</sequence>
<accession>A0A6I6JQI4</accession>
<evidence type="ECO:0000313" key="4">
    <source>
        <dbReference type="Proteomes" id="UP000428260"/>
    </source>
</evidence>
<evidence type="ECO:0000259" key="2">
    <source>
        <dbReference type="Pfam" id="PF00149"/>
    </source>
</evidence>
<evidence type="ECO:0000313" key="3">
    <source>
        <dbReference type="EMBL" id="QGY42387.1"/>
    </source>
</evidence>
<dbReference type="KEGG" id="mcos:GM418_01570"/>
<keyword evidence="1" id="KW-0732">Signal</keyword>
<dbReference type="Proteomes" id="UP000428260">
    <property type="component" value="Chromosome"/>
</dbReference>
<feature type="domain" description="Calcineurin-like phosphoesterase" evidence="2">
    <location>
        <begin position="57"/>
        <end position="301"/>
    </location>
</feature>
<proteinExistence type="predicted"/>